<accession>A0A1H7IF17</accession>
<dbReference type="RefSeq" id="WP_093318318.1">
    <property type="nucleotide sequence ID" value="NZ_FOAF01000001.1"/>
</dbReference>
<reference evidence="2" key="1">
    <citation type="submission" date="2016-10" db="EMBL/GenBank/DDBJ databases">
        <authorList>
            <person name="Varghese N."/>
            <person name="Submissions S."/>
        </authorList>
    </citation>
    <scope>NUCLEOTIDE SEQUENCE [LARGE SCALE GENOMIC DNA]</scope>
    <source>
        <strain evidence="2">DSM 18733</strain>
    </source>
</reference>
<dbReference type="OrthoDB" id="1496038at2"/>
<dbReference type="EMBL" id="FOAF01000001">
    <property type="protein sequence ID" value="SEK61049.1"/>
    <property type="molecule type" value="Genomic_DNA"/>
</dbReference>
<proteinExistence type="predicted"/>
<dbReference type="STRING" id="407022.SAMN05661044_00680"/>
<name>A0A1H7IF17_OLID1</name>
<evidence type="ECO:0000313" key="1">
    <source>
        <dbReference type="EMBL" id="SEK61049.1"/>
    </source>
</evidence>
<dbReference type="AlphaFoldDB" id="A0A1H7IF17"/>
<organism evidence="1 2">
    <name type="scientific">Olivibacter domesticus</name>
    <name type="common">Pseudosphingobacterium domesticum</name>
    <dbReference type="NCBI Taxonomy" id="407022"/>
    <lineage>
        <taxon>Bacteria</taxon>
        <taxon>Pseudomonadati</taxon>
        <taxon>Bacteroidota</taxon>
        <taxon>Sphingobacteriia</taxon>
        <taxon>Sphingobacteriales</taxon>
        <taxon>Sphingobacteriaceae</taxon>
        <taxon>Olivibacter</taxon>
    </lineage>
</organism>
<gene>
    <name evidence="1" type="ORF">SAMN05661044_00680</name>
</gene>
<dbReference type="Proteomes" id="UP000199421">
    <property type="component" value="Unassembled WGS sequence"/>
</dbReference>
<evidence type="ECO:0000313" key="2">
    <source>
        <dbReference type="Proteomes" id="UP000199421"/>
    </source>
</evidence>
<protein>
    <submittedName>
        <fullName evidence="1">Uncharacterized protein</fullName>
    </submittedName>
</protein>
<sequence length="148" mass="16731">MSGNKKEMLVVISGDDLSAFQAIVKKIEDTNIFPHVLQEDGFVKAGDSLYSKASEYHESSDQSIQVFNENGKWQYKNLNNDGDKGNLIQFIANRWSTPFPLINNDSVTIILAAKVANTYFNDYLKALKKEVKEKPAKRATSARKKRSR</sequence>
<keyword evidence="2" id="KW-1185">Reference proteome</keyword>